<keyword evidence="1" id="KW-0812">Transmembrane</keyword>
<dbReference type="PANTHER" id="PTHR33539:SF1">
    <property type="entry name" value="UPF0764 PROTEIN C16ORF89"/>
    <property type="match status" value="1"/>
</dbReference>
<keyword evidence="1" id="KW-0472">Membrane</keyword>
<evidence type="ECO:0000313" key="3">
    <source>
        <dbReference type="Proteomes" id="UP000271098"/>
    </source>
</evidence>
<dbReference type="OrthoDB" id="5949187at2759"/>
<gene>
    <name evidence="2" type="ORF">GPUH_LOCUS13438</name>
</gene>
<dbReference type="AlphaFoldDB" id="A0A3P7MFJ7"/>
<proteinExistence type="predicted"/>
<protein>
    <submittedName>
        <fullName evidence="2">Uncharacterized protein</fullName>
    </submittedName>
</protein>
<reference evidence="2 3" key="1">
    <citation type="submission" date="2018-11" db="EMBL/GenBank/DDBJ databases">
        <authorList>
            <consortium name="Pathogen Informatics"/>
        </authorList>
    </citation>
    <scope>NUCLEOTIDE SEQUENCE [LARGE SCALE GENOMIC DNA]</scope>
</reference>
<evidence type="ECO:0000313" key="2">
    <source>
        <dbReference type="EMBL" id="VDN22303.1"/>
    </source>
</evidence>
<evidence type="ECO:0000256" key="1">
    <source>
        <dbReference type="SAM" id="Phobius"/>
    </source>
</evidence>
<dbReference type="InterPro" id="IPR031751">
    <property type="entry name" value="DUF4735"/>
</dbReference>
<dbReference type="GO" id="GO:0005829">
    <property type="term" value="C:cytosol"/>
    <property type="evidence" value="ECO:0007669"/>
    <property type="project" value="TreeGrafter"/>
</dbReference>
<keyword evidence="3" id="KW-1185">Reference proteome</keyword>
<dbReference type="GO" id="GO:0016020">
    <property type="term" value="C:membrane"/>
    <property type="evidence" value="ECO:0007669"/>
    <property type="project" value="TreeGrafter"/>
</dbReference>
<dbReference type="Proteomes" id="UP000271098">
    <property type="component" value="Unassembled WGS sequence"/>
</dbReference>
<accession>A0A3P7MFJ7</accession>
<dbReference type="EMBL" id="UYRT01080221">
    <property type="protein sequence ID" value="VDN22303.1"/>
    <property type="molecule type" value="Genomic_DNA"/>
</dbReference>
<dbReference type="Pfam" id="PF15882">
    <property type="entry name" value="DUF4735"/>
    <property type="match status" value="1"/>
</dbReference>
<keyword evidence="1" id="KW-1133">Transmembrane helix</keyword>
<dbReference type="PANTHER" id="PTHR33539">
    <property type="entry name" value="UPF0764 PROTEIN C16ORF89"/>
    <property type="match status" value="1"/>
</dbReference>
<organism evidence="2 3">
    <name type="scientific">Gongylonema pulchrum</name>
    <dbReference type="NCBI Taxonomy" id="637853"/>
    <lineage>
        <taxon>Eukaryota</taxon>
        <taxon>Metazoa</taxon>
        <taxon>Ecdysozoa</taxon>
        <taxon>Nematoda</taxon>
        <taxon>Chromadorea</taxon>
        <taxon>Rhabditida</taxon>
        <taxon>Spirurina</taxon>
        <taxon>Spiruromorpha</taxon>
        <taxon>Spiruroidea</taxon>
        <taxon>Gongylonematidae</taxon>
        <taxon>Gongylonema</taxon>
    </lineage>
</organism>
<name>A0A3P7MFJ7_9BILA</name>
<feature type="transmembrane region" description="Helical" evidence="1">
    <location>
        <begin position="161"/>
        <end position="182"/>
    </location>
</feature>
<sequence length="197" mass="22310">MLISTDLFFESVSVFACGQFGFVEVSSLHLLASVLSWQNPTSGCFTNDRSANLIASTSFDQRLPDFHSPFSRRILSNFLDKDTCSLHSATVAAGALVVFLRFLLDGGPWSEYHLADQPVVIHSIAAEDKFRQYRYGAWMRDSLVSSIQHSRPPHIGWSLDLLAYLLLLCIILIGSIVMHLCYKPRVKQFYHFSYKKL</sequence>